<dbReference type="InterPro" id="IPR012337">
    <property type="entry name" value="RNaseH-like_sf"/>
</dbReference>
<dbReference type="GO" id="GO:0003887">
    <property type="term" value="F:DNA-directed DNA polymerase activity"/>
    <property type="evidence" value="ECO:0007669"/>
    <property type="project" value="InterPro"/>
</dbReference>
<dbReference type="SUPFAM" id="SSF53098">
    <property type="entry name" value="Ribonuclease H-like"/>
    <property type="match status" value="1"/>
</dbReference>
<dbReference type="Pfam" id="PF00929">
    <property type="entry name" value="RNase_T"/>
    <property type="match status" value="1"/>
</dbReference>
<comment type="subunit">
    <text evidence="2">DNA polymerase III contains a core (composed of alpha, epsilon and theta chains) that associates with a tau subunit. This core dimerizes to form the POLIII' complex. PolIII' associates with the gamma complex (composed of gamma, delta, delta', psi and chi chains) and with the beta chain to form the complete DNA polymerase III complex.</text>
</comment>
<dbReference type="GO" id="GO:0005829">
    <property type="term" value="C:cytosol"/>
    <property type="evidence" value="ECO:0007669"/>
    <property type="project" value="TreeGrafter"/>
</dbReference>
<dbReference type="EMBL" id="PNIN01000059">
    <property type="protein sequence ID" value="PMP70024.1"/>
    <property type="molecule type" value="Genomic_DNA"/>
</dbReference>
<comment type="caution">
    <text evidence="4">The sequence shown here is derived from an EMBL/GenBank/DDBJ whole genome shotgun (WGS) entry which is preliminary data.</text>
</comment>
<evidence type="ECO:0000256" key="1">
    <source>
        <dbReference type="ARBA" id="ARBA00025483"/>
    </source>
</evidence>
<protein>
    <submittedName>
        <fullName evidence="4">DNA polymerase III subunit epsilon</fullName>
    </submittedName>
</protein>
<evidence type="ECO:0000256" key="2">
    <source>
        <dbReference type="ARBA" id="ARBA00026073"/>
    </source>
</evidence>
<name>A0A2J6WI03_9BACT</name>
<dbReference type="RefSeq" id="WP_424605407.1">
    <property type="nucleotide sequence ID" value="NZ_JBNAVA010000004.1"/>
</dbReference>
<dbReference type="CDD" id="cd06127">
    <property type="entry name" value="DEDDh"/>
    <property type="match status" value="1"/>
</dbReference>
<dbReference type="InterPro" id="IPR006054">
    <property type="entry name" value="DnaQ"/>
</dbReference>
<feature type="domain" description="Exonuclease" evidence="3">
    <location>
        <begin position="10"/>
        <end position="184"/>
    </location>
</feature>
<dbReference type="NCBIfam" id="TIGR00573">
    <property type="entry name" value="dnaq"/>
    <property type="match status" value="1"/>
</dbReference>
<organism evidence="4 5">
    <name type="scientific">Calditerrivibrio nitroreducens</name>
    <dbReference type="NCBI Taxonomy" id="477976"/>
    <lineage>
        <taxon>Bacteria</taxon>
        <taxon>Pseudomonadati</taxon>
        <taxon>Deferribacterota</taxon>
        <taxon>Deferribacteres</taxon>
        <taxon>Deferribacterales</taxon>
        <taxon>Calditerrivibrionaceae</taxon>
    </lineage>
</organism>
<dbReference type="GO" id="GO:0045004">
    <property type="term" value="P:DNA replication proofreading"/>
    <property type="evidence" value="ECO:0007669"/>
    <property type="project" value="TreeGrafter"/>
</dbReference>
<dbReference type="GO" id="GO:0003677">
    <property type="term" value="F:DNA binding"/>
    <property type="evidence" value="ECO:0007669"/>
    <property type="project" value="InterPro"/>
</dbReference>
<dbReference type="FunFam" id="3.30.420.10:FF:000045">
    <property type="entry name" value="3'-5' exonuclease DinG"/>
    <property type="match status" value="1"/>
</dbReference>
<sequence>MLNKSIYEIDYIVVDLETTGISPYKGAKIVEIAALKIEKGLKINLKNSFYSLVNPQIPIPYSAYRVHKISNEIVKDSPTIEEVLPKFLEFLDTPFIIGQNISFDYNFIKYFSDMCNLRLKDFITIDTINIAKKITPNLKSYNLDNLITYFGIENILVNGKRHRADFDIYTTALIFIKMIEVIENYKIDLKISDLI</sequence>
<comment type="function">
    <text evidence="1">DNA polymerase III is a complex, multichain enzyme responsible for most of the replicative synthesis in bacteria. The epsilon subunit contain the editing function and is a proofreading 3'-5' exonuclease.</text>
</comment>
<dbReference type="PANTHER" id="PTHR30231">
    <property type="entry name" value="DNA POLYMERASE III SUBUNIT EPSILON"/>
    <property type="match status" value="1"/>
</dbReference>
<dbReference type="PANTHER" id="PTHR30231:SF41">
    <property type="entry name" value="DNA POLYMERASE III SUBUNIT EPSILON"/>
    <property type="match status" value="1"/>
</dbReference>
<dbReference type="Proteomes" id="UP000242881">
    <property type="component" value="Unassembled WGS sequence"/>
</dbReference>
<dbReference type="AlphaFoldDB" id="A0A2J6WI03"/>
<evidence type="ECO:0000259" key="3">
    <source>
        <dbReference type="SMART" id="SM00479"/>
    </source>
</evidence>
<evidence type="ECO:0000313" key="5">
    <source>
        <dbReference type="Proteomes" id="UP000242881"/>
    </source>
</evidence>
<accession>A0A2J6WI03</accession>
<evidence type="ECO:0000313" key="4">
    <source>
        <dbReference type="EMBL" id="PMP70024.1"/>
    </source>
</evidence>
<dbReference type="InterPro" id="IPR036397">
    <property type="entry name" value="RNaseH_sf"/>
</dbReference>
<dbReference type="Gene3D" id="3.30.420.10">
    <property type="entry name" value="Ribonuclease H-like superfamily/Ribonuclease H"/>
    <property type="match status" value="1"/>
</dbReference>
<dbReference type="InterPro" id="IPR013520">
    <property type="entry name" value="Ribonucl_H"/>
</dbReference>
<dbReference type="GO" id="GO:0008408">
    <property type="term" value="F:3'-5' exonuclease activity"/>
    <property type="evidence" value="ECO:0007669"/>
    <property type="project" value="TreeGrafter"/>
</dbReference>
<reference evidence="4 5" key="1">
    <citation type="submission" date="2018-01" db="EMBL/GenBank/DDBJ databases">
        <title>Metagenomic assembled genomes from two thermal pools in the Uzon Caldera, Kamchatka, Russia.</title>
        <authorList>
            <person name="Wilkins L."/>
            <person name="Ettinger C."/>
        </authorList>
    </citation>
    <scope>NUCLEOTIDE SEQUENCE [LARGE SCALE GENOMIC DNA]</scope>
    <source>
        <strain evidence="4">ZAV-05</strain>
    </source>
</reference>
<dbReference type="SMART" id="SM00479">
    <property type="entry name" value="EXOIII"/>
    <property type="match status" value="1"/>
</dbReference>
<proteinExistence type="predicted"/>
<gene>
    <name evidence="4" type="ORF">C0187_06130</name>
</gene>